<dbReference type="KEGG" id="beo:BEH_20055"/>
<dbReference type="GO" id="GO:0046872">
    <property type="term" value="F:metal ion binding"/>
    <property type="evidence" value="ECO:0007669"/>
    <property type="project" value="UniProtKB-KW"/>
</dbReference>
<keyword evidence="11" id="KW-0443">Lipid metabolism</keyword>
<evidence type="ECO:0000256" key="7">
    <source>
        <dbReference type="ARBA" id="ARBA00022741"/>
    </source>
</evidence>
<keyword evidence="20" id="KW-1185">Reference proteome</keyword>
<dbReference type="PATRIC" id="fig|135735.6.peg.4247"/>
<keyword evidence="4" id="KW-0444">Lipid biosynthesis</keyword>
<evidence type="ECO:0000313" key="19">
    <source>
        <dbReference type="EMBL" id="AKO94181.1"/>
    </source>
</evidence>
<evidence type="ECO:0000256" key="9">
    <source>
        <dbReference type="ARBA" id="ARBA00022840"/>
    </source>
</evidence>
<evidence type="ECO:0000256" key="8">
    <source>
        <dbReference type="ARBA" id="ARBA00022777"/>
    </source>
</evidence>
<dbReference type="RefSeq" id="WP_019391441.1">
    <property type="nucleotide sequence ID" value="NZ_ALIM01000014.1"/>
</dbReference>
<evidence type="ECO:0000313" key="20">
    <source>
        <dbReference type="Proteomes" id="UP000036202"/>
    </source>
</evidence>
<dbReference type="Gene3D" id="1.10.287.3610">
    <property type="match status" value="1"/>
</dbReference>
<proteinExistence type="inferred from homology"/>
<name>A0A1X7CXE4_9BACI</name>
<feature type="binding site" evidence="17">
    <location>
        <position position="15"/>
    </location>
    <ligand>
        <name>ATP</name>
        <dbReference type="ChEBI" id="CHEBI:30616"/>
    </ligand>
</feature>
<keyword evidence="5" id="KW-0808">Transferase</keyword>
<evidence type="ECO:0000256" key="11">
    <source>
        <dbReference type="ARBA" id="ARBA00023098"/>
    </source>
</evidence>
<keyword evidence="6" id="KW-0812">Transmembrane</keyword>
<reference evidence="19 20" key="1">
    <citation type="journal article" date="2015" name="PLoS ONE">
        <title>Genome Sequence of Bacillus endophyticus and Analysis of Its Companion Mechanism in the Ketogulonigenium vulgare-Bacillus Strain Consortium.</title>
        <authorList>
            <person name="Jia N."/>
            <person name="Du J."/>
            <person name="Ding M.Z."/>
            <person name="Gao F."/>
            <person name="Yuan Y.J."/>
        </authorList>
    </citation>
    <scope>NUCLEOTIDE SEQUENCE [LARGE SCALE GENOMIC DNA]</scope>
    <source>
        <strain evidence="19 20">Hbe603</strain>
    </source>
</reference>
<comment type="similarity">
    <text evidence="2">Belongs to the bacterial diacylglycerol kinase family.</text>
</comment>
<dbReference type="EMBL" id="CP011974">
    <property type="protein sequence ID" value="AKO94181.1"/>
    <property type="molecule type" value="Genomic_DNA"/>
</dbReference>
<dbReference type="PANTHER" id="PTHR34299">
    <property type="entry name" value="DIACYLGLYCEROL KINASE"/>
    <property type="match status" value="1"/>
</dbReference>
<feature type="binding site" evidence="16">
    <location>
        <position position="68"/>
    </location>
    <ligand>
        <name>substrate</name>
    </ligand>
</feature>
<dbReference type="GO" id="GO:0008654">
    <property type="term" value="P:phospholipid biosynthetic process"/>
    <property type="evidence" value="ECO:0007669"/>
    <property type="project" value="UniProtKB-KW"/>
</dbReference>
<evidence type="ECO:0000256" key="15">
    <source>
        <dbReference type="PIRSR" id="PIRSR600829-1"/>
    </source>
</evidence>
<accession>A0A0H4KMU8</accession>
<sequence>MGLHDKHSFLKSFSYAFSGIKTSFQSELHLKIHAFAGVLALGGGFYFGLTKIEWVVIILLIMGMFSLEMINTAIEKTVDLVTRDYHHLAKKAKDIAAGAVLVYAIGAMVIGIIIFWPYLGI</sequence>
<evidence type="ECO:0000256" key="2">
    <source>
        <dbReference type="ARBA" id="ARBA00005967"/>
    </source>
</evidence>
<dbReference type="Proteomes" id="UP000036202">
    <property type="component" value="Chromosome"/>
</dbReference>
<keyword evidence="9 17" id="KW-0067">ATP-binding</keyword>
<evidence type="ECO:0000256" key="18">
    <source>
        <dbReference type="PIRSR" id="PIRSR600829-4"/>
    </source>
</evidence>
<dbReference type="AlphaFoldDB" id="A0A1X7CXE4"/>
<evidence type="ECO:0000256" key="12">
    <source>
        <dbReference type="ARBA" id="ARBA00023136"/>
    </source>
</evidence>
<keyword evidence="8 19" id="KW-0418">Kinase</keyword>
<dbReference type="InterPro" id="IPR036945">
    <property type="entry name" value="DAGK_sf"/>
</dbReference>
<gene>
    <name evidence="19" type="ORF">BEH_20055</name>
</gene>
<evidence type="ECO:0000256" key="5">
    <source>
        <dbReference type="ARBA" id="ARBA00022679"/>
    </source>
</evidence>
<evidence type="ECO:0000256" key="3">
    <source>
        <dbReference type="ARBA" id="ARBA00022475"/>
    </source>
</evidence>
<keyword evidence="10" id="KW-1133">Transmembrane helix</keyword>
<keyword evidence="3" id="KW-1003">Cell membrane</keyword>
<comment type="subcellular location">
    <subcellularLocation>
        <location evidence="1">Cell membrane</location>
        <topology evidence="1">Multi-pass membrane protein</topology>
    </subcellularLocation>
</comment>
<feature type="binding site" evidence="17">
    <location>
        <position position="27"/>
    </location>
    <ligand>
        <name>ATP</name>
        <dbReference type="ChEBI" id="CHEBI:30616"/>
    </ligand>
</feature>
<evidence type="ECO:0000256" key="10">
    <source>
        <dbReference type="ARBA" id="ARBA00022989"/>
    </source>
</evidence>
<reference evidence="20" key="2">
    <citation type="submission" date="2015-06" db="EMBL/GenBank/DDBJ databases">
        <title>Genome Sequence of Bacillus endophyticus and Analysis of its Companion Mechanism in the Ketogulonigenium vulgare-Bacillus strain Consortium.</title>
        <authorList>
            <person name="Jia N."/>
            <person name="Du J."/>
            <person name="Ding M.-Z."/>
            <person name="Gao F."/>
            <person name="Yuan Y.-J."/>
        </authorList>
    </citation>
    <scope>NUCLEOTIDE SEQUENCE [LARGE SCALE GENOMIC DNA]</scope>
    <source>
        <strain evidence="20">Hbe603</strain>
    </source>
</reference>
<dbReference type="CDD" id="cd14265">
    <property type="entry name" value="UDPK_IM_like"/>
    <property type="match status" value="1"/>
</dbReference>
<dbReference type="Pfam" id="PF01219">
    <property type="entry name" value="DAGK_prokar"/>
    <property type="match status" value="1"/>
</dbReference>
<keyword evidence="18" id="KW-0479">Metal-binding</keyword>
<protein>
    <submittedName>
        <fullName evidence="19">UDP kinase</fullName>
    </submittedName>
</protein>
<organism evidence="19 20">
    <name type="scientific">Priestia filamentosa</name>
    <dbReference type="NCBI Taxonomy" id="1402861"/>
    <lineage>
        <taxon>Bacteria</taxon>
        <taxon>Bacillati</taxon>
        <taxon>Bacillota</taxon>
        <taxon>Bacilli</taxon>
        <taxon>Bacillales</taxon>
        <taxon>Bacillaceae</taxon>
        <taxon>Priestia</taxon>
    </lineage>
</organism>
<evidence type="ECO:0000256" key="13">
    <source>
        <dbReference type="ARBA" id="ARBA00023209"/>
    </source>
</evidence>
<keyword evidence="7 17" id="KW-0547">Nucleotide-binding</keyword>
<dbReference type="InterPro" id="IPR000829">
    <property type="entry name" value="DAGK"/>
</dbReference>
<dbReference type="GeneID" id="93699867"/>
<evidence type="ECO:0000256" key="6">
    <source>
        <dbReference type="ARBA" id="ARBA00022692"/>
    </source>
</evidence>
<feature type="binding site" evidence="17">
    <location>
        <begin position="93"/>
        <end position="94"/>
    </location>
    <ligand>
        <name>ATP</name>
        <dbReference type="ChEBI" id="CHEBI:30616"/>
    </ligand>
</feature>
<feature type="binding site" evidence="17">
    <location>
        <position position="75"/>
    </location>
    <ligand>
        <name>ATP</name>
        <dbReference type="ChEBI" id="CHEBI:30616"/>
    </ligand>
</feature>
<dbReference type="OrthoDB" id="9789934at2"/>
<feature type="binding site" evidence="18">
    <location>
        <position position="75"/>
    </location>
    <ligand>
        <name>a divalent metal cation</name>
        <dbReference type="ChEBI" id="CHEBI:60240"/>
    </ligand>
</feature>
<feature type="binding site" evidence="18">
    <location>
        <position position="27"/>
    </location>
    <ligand>
        <name>a divalent metal cation</name>
        <dbReference type="ChEBI" id="CHEBI:60240"/>
    </ligand>
</feature>
<evidence type="ECO:0000256" key="4">
    <source>
        <dbReference type="ARBA" id="ARBA00022516"/>
    </source>
</evidence>
<keyword evidence="18" id="KW-0460">Magnesium</keyword>
<evidence type="ECO:0000256" key="14">
    <source>
        <dbReference type="ARBA" id="ARBA00023264"/>
    </source>
</evidence>
<dbReference type="GO" id="GO:0005524">
    <property type="term" value="F:ATP binding"/>
    <property type="evidence" value="ECO:0007669"/>
    <property type="project" value="UniProtKB-KW"/>
</dbReference>
<accession>A0A1X7CXE4</accession>
<keyword evidence="12" id="KW-0472">Membrane</keyword>
<comment type="cofactor">
    <cofactor evidence="18">
        <name>Mg(2+)</name>
        <dbReference type="ChEBI" id="CHEBI:18420"/>
    </cofactor>
    <text evidence="18">Mn(2+), Zn(2+), Cd(2+) and Co(2+) support activity to lesser extents.</text>
</comment>
<feature type="active site" description="Proton acceptor" evidence="15">
    <location>
        <position position="68"/>
    </location>
</feature>
<dbReference type="PROSITE" id="PS01069">
    <property type="entry name" value="DAGK_PROKAR"/>
    <property type="match status" value="1"/>
</dbReference>
<dbReference type="InterPro" id="IPR033717">
    <property type="entry name" value="UDPK"/>
</dbReference>
<dbReference type="PANTHER" id="PTHR34299:SF1">
    <property type="entry name" value="DIACYLGLYCEROL KINASE"/>
    <property type="match status" value="1"/>
</dbReference>
<dbReference type="GO" id="GO:0016301">
    <property type="term" value="F:kinase activity"/>
    <property type="evidence" value="ECO:0007669"/>
    <property type="project" value="UniProtKB-KW"/>
</dbReference>
<keyword evidence="13" id="KW-0594">Phospholipid biosynthesis</keyword>
<dbReference type="GO" id="GO:0005886">
    <property type="term" value="C:plasma membrane"/>
    <property type="evidence" value="ECO:0007669"/>
    <property type="project" value="UniProtKB-SubCell"/>
</dbReference>
<evidence type="ECO:0000256" key="16">
    <source>
        <dbReference type="PIRSR" id="PIRSR600829-2"/>
    </source>
</evidence>
<evidence type="ECO:0000256" key="1">
    <source>
        <dbReference type="ARBA" id="ARBA00004651"/>
    </source>
</evidence>
<evidence type="ECO:0000256" key="17">
    <source>
        <dbReference type="PIRSR" id="PIRSR600829-3"/>
    </source>
</evidence>
<keyword evidence="14" id="KW-1208">Phospholipid metabolism</keyword>